<sequence length="209" mass="23942">MIGDVLTNSQLDHSGLRYQVPQIYPGAFHAIPKPERKNMGASFIRMPWCLTADFFAIVLWLVGKCFEIFGFVYLWARGVSLKNLGHELELSQKTAVDWASFCREVFLKTFIDDPMKLGGIGKTVEIDESKFGKRKYWRGHRVDGCWVFGGIERESGRIFMEIVEKDDIEFLAREPVTRVDAKPVARARARVESDTGYTGFFSPAKLRFF</sequence>
<dbReference type="EMBL" id="JBICBT010000919">
    <property type="protein sequence ID" value="KAL3092885.1"/>
    <property type="molecule type" value="Genomic_DNA"/>
</dbReference>
<name>A0ABD2JQI3_9BILA</name>
<protein>
    <recommendedName>
        <fullName evidence="4">Transposase</fullName>
    </recommendedName>
</protein>
<evidence type="ECO:0000313" key="2">
    <source>
        <dbReference type="EMBL" id="KAL3092885.1"/>
    </source>
</evidence>
<dbReference type="PANTHER" id="PTHR47163">
    <property type="entry name" value="DDE_TNP_IS1595 DOMAIN-CONTAINING PROTEIN"/>
    <property type="match status" value="1"/>
</dbReference>
<comment type="caution">
    <text evidence="2">The sequence shown here is derived from an EMBL/GenBank/DDBJ whole genome shotgun (WGS) entry which is preliminary data.</text>
</comment>
<feature type="transmembrane region" description="Helical" evidence="1">
    <location>
        <begin position="54"/>
        <end position="76"/>
    </location>
</feature>
<dbReference type="AlphaFoldDB" id="A0ABD2JQI3"/>
<reference evidence="2 3" key="1">
    <citation type="submission" date="2024-10" db="EMBL/GenBank/DDBJ databases">
        <authorList>
            <person name="Kim D."/>
        </authorList>
    </citation>
    <scope>NUCLEOTIDE SEQUENCE [LARGE SCALE GENOMIC DNA]</scope>
    <source>
        <strain evidence="2">BH-2024</strain>
    </source>
</reference>
<organism evidence="2 3">
    <name type="scientific">Heterodera trifolii</name>
    <dbReference type="NCBI Taxonomy" id="157864"/>
    <lineage>
        <taxon>Eukaryota</taxon>
        <taxon>Metazoa</taxon>
        <taxon>Ecdysozoa</taxon>
        <taxon>Nematoda</taxon>
        <taxon>Chromadorea</taxon>
        <taxon>Rhabditida</taxon>
        <taxon>Tylenchina</taxon>
        <taxon>Tylenchomorpha</taxon>
        <taxon>Tylenchoidea</taxon>
        <taxon>Heteroderidae</taxon>
        <taxon>Heteroderinae</taxon>
        <taxon>Heterodera</taxon>
    </lineage>
</organism>
<evidence type="ECO:0008006" key="4">
    <source>
        <dbReference type="Google" id="ProtNLM"/>
    </source>
</evidence>
<keyword evidence="1" id="KW-0812">Transmembrane</keyword>
<proteinExistence type="predicted"/>
<gene>
    <name evidence="2" type="ORF">niasHT_030074</name>
</gene>
<dbReference type="InterPro" id="IPR053164">
    <property type="entry name" value="IS1016-like_transposase"/>
</dbReference>
<keyword evidence="1" id="KW-0472">Membrane</keyword>
<evidence type="ECO:0000313" key="3">
    <source>
        <dbReference type="Proteomes" id="UP001620626"/>
    </source>
</evidence>
<keyword evidence="3" id="KW-1185">Reference proteome</keyword>
<dbReference type="Proteomes" id="UP001620626">
    <property type="component" value="Unassembled WGS sequence"/>
</dbReference>
<dbReference type="PANTHER" id="PTHR47163:SF2">
    <property type="entry name" value="SI:DKEY-17M8.2"/>
    <property type="match status" value="1"/>
</dbReference>
<keyword evidence="1" id="KW-1133">Transmembrane helix</keyword>
<evidence type="ECO:0000256" key="1">
    <source>
        <dbReference type="SAM" id="Phobius"/>
    </source>
</evidence>
<accession>A0ABD2JQI3</accession>